<keyword evidence="2" id="KW-1185">Reference proteome</keyword>
<dbReference type="AlphaFoldDB" id="C0EE42"/>
<sequence length="85" mass="9745">MSLEIRDRFKWLEQGWGRMKVTAKTGRNSKLLLGLTQSSALACTQSTDQTKENFALDKDAKIVICLYPRITVRFLIAKKSLRLSR</sequence>
<comment type="caution">
    <text evidence="1">The sequence shown here is derived from an EMBL/GenBank/DDBJ whole genome shotgun (WGS) entry which is preliminary data.</text>
</comment>
<gene>
    <name evidence="1" type="ORF">CLOSTMETH_02121</name>
</gene>
<dbReference type="Proteomes" id="UP000003340">
    <property type="component" value="Unassembled WGS sequence"/>
</dbReference>
<reference evidence="1 2" key="1">
    <citation type="submission" date="2009-01" db="EMBL/GenBank/DDBJ databases">
        <authorList>
            <person name="Fulton L."/>
            <person name="Clifton S."/>
            <person name="Fulton B."/>
            <person name="Xu J."/>
            <person name="Minx P."/>
            <person name="Pepin K.H."/>
            <person name="Johnson M."/>
            <person name="Bhonagiri V."/>
            <person name="Nash W.E."/>
            <person name="Mardis E.R."/>
            <person name="Wilson R.K."/>
        </authorList>
    </citation>
    <scope>NUCLEOTIDE SEQUENCE [LARGE SCALE GENOMIC DNA]</scope>
    <source>
        <strain evidence="1 2">DSM 5476</strain>
    </source>
</reference>
<reference evidence="1 2" key="2">
    <citation type="submission" date="2009-02" db="EMBL/GenBank/DDBJ databases">
        <title>Draft genome sequence of Clostridium methylpentosum (DSM 5476).</title>
        <authorList>
            <person name="Sudarsanam P."/>
            <person name="Ley R."/>
            <person name="Guruge J."/>
            <person name="Turnbaugh P.J."/>
            <person name="Mahowald M."/>
            <person name="Liep D."/>
            <person name="Gordon J."/>
        </authorList>
    </citation>
    <scope>NUCLEOTIDE SEQUENCE [LARGE SCALE GENOMIC DNA]</scope>
    <source>
        <strain evidence="1 2">DSM 5476</strain>
    </source>
</reference>
<dbReference type="EMBL" id="ACEC01000067">
    <property type="protein sequence ID" value="EEG30190.1"/>
    <property type="molecule type" value="Genomic_DNA"/>
</dbReference>
<accession>C0EE42</accession>
<organism evidence="1 2">
    <name type="scientific">[Clostridium] methylpentosum DSM 5476</name>
    <dbReference type="NCBI Taxonomy" id="537013"/>
    <lineage>
        <taxon>Bacteria</taxon>
        <taxon>Bacillati</taxon>
        <taxon>Bacillota</taxon>
        <taxon>Clostridia</taxon>
        <taxon>Eubacteriales</taxon>
        <taxon>Oscillospiraceae</taxon>
        <taxon>Oscillospiraceae incertae sedis</taxon>
    </lineage>
</organism>
<dbReference type="HOGENOM" id="CLU_2517720_0_0_9"/>
<proteinExistence type="predicted"/>
<name>C0EE42_9FIRM</name>
<feature type="non-terminal residue" evidence="1">
    <location>
        <position position="85"/>
    </location>
</feature>
<evidence type="ECO:0000313" key="2">
    <source>
        <dbReference type="Proteomes" id="UP000003340"/>
    </source>
</evidence>
<evidence type="ECO:0000313" key="1">
    <source>
        <dbReference type="EMBL" id="EEG30190.1"/>
    </source>
</evidence>
<protein>
    <submittedName>
        <fullName evidence="1">Uncharacterized protein</fullName>
    </submittedName>
</protein>